<name>A0A4U6BNN5_9BRAD</name>
<dbReference type="Proteomes" id="UP000034832">
    <property type="component" value="Unassembled WGS sequence"/>
</dbReference>
<dbReference type="EMBL" id="LBIA02000001">
    <property type="protein sequence ID" value="TKT70598.1"/>
    <property type="molecule type" value="Genomic_DNA"/>
</dbReference>
<reference evidence="3" key="1">
    <citation type="submission" date="2019-04" db="EMBL/GenBank/DDBJ databases">
        <title>Whole genome sequencing of cave bacteria.</title>
        <authorList>
            <person name="Gan H.M."/>
            <person name="Barton H."/>
            <person name="Savka M.A."/>
        </authorList>
    </citation>
    <scope>NUCLEOTIDE SEQUENCE [LARGE SCALE GENOMIC DNA]</scope>
    <source>
        <strain evidence="3">LC387</strain>
    </source>
</reference>
<dbReference type="NCBIfam" id="TIGR02098">
    <property type="entry name" value="MJ0042_CXXC"/>
    <property type="match status" value="1"/>
</dbReference>
<feature type="domain" description="Zinc finger/thioredoxin putative" evidence="2">
    <location>
        <begin position="1"/>
        <end position="35"/>
    </location>
</feature>
<feature type="region of interest" description="Disordered" evidence="1">
    <location>
        <begin position="51"/>
        <end position="100"/>
    </location>
</feature>
<sequence length="293" mass="31757">MHIVCPNCTTSYAIDPANFSEAGRRVRCARCQEVWLAVPQELASTAAMSRNDMDDTRPQDGFGPQNDAAGDWREDNAPHVESPSISAGWPEPEATQPAAEADGNWTALARQEAMTEAAPAKSSRFKKLGASVAPFLKSANWAKALPGVLTLPTVCVALGAMVFGLTAWRTDVVRVLPQTAAFFKMIGMGVNLRGLAFEDLKISTETVNNKPVLLIEGAIVDVTRKSVEIPRLRFIVRDAKGAEIYAWNAVLEQPVLNPGEKAWFKTRLASPPAEGREIAVRFFHKLDIASGGT</sequence>
<dbReference type="STRING" id="211460.YH63_15095"/>
<evidence type="ECO:0000313" key="4">
    <source>
        <dbReference type="Proteomes" id="UP000034832"/>
    </source>
</evidence>
<accession>A0A4U6BNN5</accession>
<protein>
    <recommendedName>
        <fullName evidence="2">Zinc finger/thioredoxin putative domain-containing protein</fullName>
    </recommendedName>
</protein>
<keyword evidence="4" id="KW-1185">Reference proteome</keyword>
<feature type="compositionally biased region" description="Low complexity" evidence="1">
    <location>
        <begin position="90"/>
        <end position="100"/>
    </location>
</feature>
<dbReference type="InterPro" id="IPR011723">
    <property type="entry name" value="Znf/thioredoxin_put"/>
</dbReference>
<gene>
    <name evidence="3" type="ORF">YH63_003790</name>
</gene>
<dbReference type="OrthoDB" id="7159357at2"/>
<dbReference type="AlphaFoldDB" id="A0A4U6BNN5"/>
<evidence type="ECO:0000259" key="2">
    <source>
        <dbReference type="Pfam" id="PF13717"/>
    </source>
</evidence>
<evidence type="ECO:0000313" key="3">
    <source>
        <dbReference type="EMBL" id="TKT70598.1"/>
    </source>
</evidence>
<evidence type="ECO:0000256" key="1">
    <source>
        <dbReference type="SAM" id="MobiDB-lite"/>
    </source>
</evidence>
<dbReference type="Pfam" id="PF13717">
    <property type="entry name" value="Zn_ribbon_4"/>
    <property type="match status" value="1"/>
</dbReference>
<comment type="caution">
    <text evidence="3">The sequence shown here is derived from an EMBL/GenBank/DDBJ whole genome shotgun (WGS) entry which is preliminary data.</text>
</comment>
<dbReference type="RefSeq" id="WP_046828761.1">
    <property type="nucleotide sequence ID" value="NZ_LBIA02000001.1"/>
</dbReference>
<organism evidence="3 4">
    <name type="scientific">Afipia massiliensis</name>
    <dbReference type="NCBI Taxonomy" id="211460"/>
    <lineage>
        <taxon>Bacteria</taxon>
        <taxon>Pseudomonadati</taxon>
        <taxon>Pseudomonadota</taxon>
        <taxon>Alphaproteobacteria</taxon>
        <taxon>Hyphomicrobiales</taxon>
        <taxon>Nitrobacteraceae</taxon>
        <taxon>Afipia</taxon>
    </lineage>
</organism>
<proteinExistence type="predicted"/>